<dbReference type="SUPFAM" id="SSF49401">
    <property type="entry name" value="Bacterial adhesins"/>
    <property type="match status" value="1"/>
</dbReference>
<dbReference type="GO" id="GO:0009289">
    <property type="term" value="C:pilus"/>
    <property type="evidence" value="ECO:0007669"/>
    <property type="project" value="InterPro"/>
</dbReference>
<keyword evidence="1 2" id="KW-0732">Signal</keyword>
<dbReference type="Pfam" id="PF00419">
    <property type="entry name" value="Fimbrial"/>
    <property type="match status" value="1"/>
</dbReference>
<evidence type="ECO:0000259" key="3">
    <source>
        <dbReference type="Pfam" id="PF00419"/>
    </source>
</evidence>
<dbReference type="Proteomes" id="UP000494111">
    <property type="component" value="Unassembled WGS sequence"/>
</dbReference>
<dbReference type="PANTHER" id="PTHR33420:SF3">
    <property type="entry name" value="FIMBRIAL SUBUNIT ELFA"/>
    <property type="match status" value="1"/>
</dbReference>
<gene>
    <name evidence="4" type="primary">fimA</name>
    <name evidence="4" type="ORF">LMG3458_02561</name>
</gene>
<dbReference type="Gene3D" id="2.60.40.1090">
    <property type="entry name" value="Fimbrial-type adhesion domain"/>
    <property type="match status" value="1"/>
</dbReference>
<dbReference type="GO" id="GO:0043709">
    <property type="term" value="P:cell adhesion involved in single-species biofilm formation"/>
    <property type="evidence" value="ECO:0007669"/>
    <property type="project" value="TreeGrafter"/>
</dbReference>
<evidence type="ECO:0000256" key="2">
    <source>
        <dbReference type="SAM" id="SignalP"/>
    </source>
</evidence>
<feature type="chain" id="PRO_5028938489" evidence="2">
    <location>
        <begin position="26"/>
        <end position="182"/>
    </location>
</feature>
<dbReference type="AlphaFoldDB" id="A0A6S7A0E1"/>
<evidence type="ECO:0000256" key="1">
    <source>
        <dbReference type="ARBA" id="ARBA00022729"/>
    </source>
</evidence>
<reference evidence="4 5" key="1">
    <citation type="submission" date="2020-04" db="EMBL/GenBank/DDBJ databases">
        <authorList>
            <person name="De Canck E."/>
        </authorList>
    </citation>
    <scope>NUCLEOTIDE SEQUENCE [LARGE SCALE GENOMIC DNA]</scope>
    <source>
        <strain evidence="4 5">LMG 3458</strain>
    </source>
</reference>
<evidence type="ECO:0000313" key="4">
    <source>
        <dbReference type="EMBL" id="CAB3699247.1"/>
    </source>
</evidence>
<dbReference type="RefSeq" id="WP_175192777.1">
    <property type="nucleotide sequence ID" value="NZ_CADIJO010000007.1"/>
</dbReference>
<dbReference type="InterPro" id="IPR036937">
    <property type="entry name" value="Adhesion_dom_fimbrial_sf"/>
</dbReference>
<proteinExistence type="predicted"/>
<sequence>MKNFTKRLVIAVGVSGAFVDGTALAADGNISFHGQVNASPCAISPVSQNMTINMGSWNTASFTAKGSKTVPAKFTIGLLRCSADKTASVRFDGISDADGNLRIGAGEVISSVAKGIAIQLQDSAGAAIQVGSNSGEYSVLQGDNHLQFQAAYIQTADSPVGGGSAVTAGTANATAQFTVAYQ</sequence>
<dbReference type="InterPro" id="IPR050263">
    <property type="entry name" value="Bact_Fimbrial_Adh_Pro"/>
</dbReference>
<feature type="domain" description="Fimbrial-type adhesion" evidence="3">
    <location>
        <begin position="30"/>
        <end position="182"/>
    </location>
</feature>
<name>A0A6S7A0E1_9BURK</name>
<dbReference type="PANTHER" id="PTHR33420">
    <property type="entry name" value="FIMBRIAL SUBUNIT ELFA-RELATED"/>
    <property type="match status" value="1"/>
</dbReference>
<accession>A0A6S7A0E1</accession>
<feature type="signal peptide" evidence="2">
    <location>
        <begin position="1"/>
        <end position="25"/>
    </location>
</feature>
<dbReference type="EMBL" id="CADIJO010000007">
    <property type="protein sequence ID" value="CAB3699247.1"/>
    <property type="molecule type" value="Genomic_DNA"/>
</dbReference>
<organism evidence="4 5">
    <name type="scientific">Achromobacter deleyi</name>
    <dbReference type="NCBI Taxonomy" id="1353891"/>
    <lineage>
        <taxon>Bacteria</taxon>
        <taxon>Pseudomonadati</taxon>
        <taxon>Pseudomonadota</taxon>
        <taxon>Betaproteobacteria</taxon>
        <taxon>Burkholderiales</taxon>
        <taxon>Alcaligenaceae</taxon>
        <taxon>Achromobacter</taxon>
    </lineage>
</organism>
<dbReference type="InterPro" id="IPR008966">
    <property type="entry name" value="Adhesion_dom_sf"/>
</dbReference>
<dbReference type="InterPro" id="IPR000259">
    <property type="entry name" value="Adhesion_dom_fimbrial"/>
</dbReference>
<protein>
    <submittedName>
        <fullName evidence="4">Type-1 fimbrial protein, A chain</fullName>
    </submittedName>
</protein>
<evidence type="ECO:0000313" key="5">
    <source>
        <dbReference type="Proteomes" id="UP000494111"/>
    </source>
</evidence>